<dbReference type="AlphaFoldDB" id="A0A183JBM2"/>
<name>A0A183JBM2_9TREM</name>
<protein>
    <submittedName>
        <fullName evidence="3">FERM domain-containing protein</fullName>
    </submittedName>
</protein>
<dbReference type="WBParaSite" id="SCUD_0000007601-mRNA-1">
    <property type="protein sequence ID" value="SCUD_0000007601-mRNA-1"/>
    <property type="gene ID" value="SCUD_0000007601"/>
</dbReference>
<reference evidence="1 2" key="2">
    <citation type="submission" date="2018-11" db="EMBL/GenBank/DDBJ databases">
        <authorList>
            <consortium name="Pathogen Informatics"/>
        </authorList>
    </citation>
    <scope>NUCLEOTIDE SEQUENCE [LARGE SCALE GENOMIC DNA]</scope>
    <source>
        <strain evidence="1">Dakar</strain>
        <strain evidence="2">Dakar, Senegal</strain>
    </source>
</reference>
<evidence type="ECO:0000313" key="3">
    <source>
        <dbReference type="WBParaSite" id="SCUD_0000007601-mRNA-1"/>
    </source>
</evidence>
<proteinExistence type="predicted"/>
<keyword evidence="2" id="KW-1185">Reference proteome</keyword>
<accession>A0A183JBM2</accession>
<dbReference type="EMBL" id="UZAK01000039">
    <property type="protein sequence ID" value="VDO59215.1"/>
    <property type="molecule type" value="Genomic_DNA"/>
</dbReference>
<organism evidence="3">
    <name type="scientific">Schistosoma curassoni</name>
    <dbReference type="NCBI Taxonomy" id="6186"/>
    <lineage>
        <taxon>Eukaryota</taxon>
        <taxon>Metazoa</taxon>
        <taxon>Spiralia</taxon>
        <taxon>Lophotrochozoa</taxon>
        <taxon>Platyhelminthes</taxon>
        <taxon>Trematoda</taxon>
        <taxon>Digenea</taxon>
        <taxon>Strigeidida</taxon>
        <taxon>Schistosomatoidea</taxon>
        <taxon>Schistosomatidae</taxon>
        <taxon>Schistosoma</taxon>
    </lineage>
</organism>
<evidence type="ECO:0000313" key="1">
    <source>
        <dbReference type="EMBL" id="VDO59215.1"/>
    </source>
</evidence>
<dbReference type="Proteomes" id="UP000279833">
    <property type="component" value="Unassembled WGS sequence"/>
</dbReference>
<gene>
    <name evidence="1" type="ORF">SCUD_LOCUS77</name>
</gene>
<sequence>MFLILNNRNNIFQVTFPTLPTPNLVQLHYFCLDLIQH</sequence>
<evidence type="ECO:0000313" key="2">
    <source>
        <dbReference type="Proteomes" id="UP000279833"/>
    </source>
</evidence>
<reference evidence="3" key="1">
    <citation type="submission" date="2016-06" db="UniProtKB">
        <authorList>
            <consortium name="WormBaseParasite"/>
        </authorList>
    </citation>
    <scope>IDENTIFICATION</scope>
</reference>